<dbReference type="InterPro" id="IPR027417">
    <property type="entry name" value="P-loop_NTPase"/>
</dbReference>
<evidence type="ECO:0000313" key="6">
    <source>
        <dbReference type="Proteomes" id="UP000283644"/>
    </source>
</evidence>
<feature type="domain" description="Orc1-like AAA ATPase" evidence="4">
    <location>
        <begin position="4"/>
        <end position="156"/>
    </location>
</feature>
<dbReference type="EMBL" id="QXGH01000035">
    <property type="protein sequence ID" value="RHW24145.1"/>
    <property type="molecule type" value="Genomic_DNA"/>
</dbReference>
<keyword evidence="6" id="KW-1185">Reference proteome</keyword>
<dbReference type="PANTHER" id="PTHR16305">
    <property type="entry name" value="TESTICULAR SOLUBLE ADENYLYL CYCLASE"/>
    <property type="match status" value="1"/>
</dbReference>
<reference evidence="5 6" key="1">
    <citation type="submission" date="2018-09" db="EMBL/GenBank/DDBJ databases">
        <title>Genome sequencing of Nocardioides immobilis CCTCC AB 2017083 for comparison to Nocardioides silvaticus.</title>
        <authorList>
            <person name="Li C."/>
            <person name="Wang G."/>
        </authorList>
    </citation>
    <scope>NUCLEOTIDE SEQUENCE [LARGE SCALE GENOMIC DNA]</scope>
    <source>
        <strain evidence="5 6">CCTCC AB 2017083</strain>
    </source>
</reference>
<dbReference type="OrthoDB" id="3178131at2"/>
<dbReference type="InterPro" id="IPR041664">
    <property type="entry name" value="AAA_16"/>
</dbReference>
<dbReference type="RefSeq" id="WP_118928164.1">
    <property type="nucleotide sequence ID" value="NZ_QXGH01000035.1"/>
</dbReference>
<name>A0A417XV21_9ACTN</name>
<accession>A0A417XV21</accession>
<dbReference type="Gene3D" id="3.40.50.300">
    <property type="entry name" value="P-loop containing nucleotide triphosphate hydrolases"/>
    <property type="match status" value="1"/>
</dbReference>
<keyword evidence="1" id="KW-0547">Nucleotide-binding</keyword>
<dbReference type="GO" id="GO:0004016">
    <property type="term" value="F:adenylate cyclase activity"/>
    <property type="evidence" value="ECO:0007669"/>
    <property type="project" value="TreeGrafter"/>
</dbReference>
<dbReference type="AlphaFoldDB" id="A0A417XV21"/>
<organism evidence="5 6">
    <name type="scientific">Nocardioides immobilis</name>
    <dbReference type="NCBI Taxonomy" id="2049295"/>
    <lineage>
        <taxon>Bacteria</taxon>
        <taxon>Bacillati</taxon>
        <taxon>Actinomycetota</taxon>
        <taxon>Actinomycetes</taxon>
        <taxon>Propionibacteriales</taxon>
        <taxon>Nocardioidaceae</taxon>
        <taxon>Nocardioides</taxon>
    </lineage>
</organism>
<evidence type="ECO:0000259" key="4">
    <source>
        <dbReference type="Pfam" id="PF13191"/>
    </source>
</evidence>
<evidence type="ECO:0000256" key="1">
    <source>
        <dbReference type="ARBA" id="ARBA00022741"/>
    </source>
</evidence>
<gene>
    <name evidence="5" type="ORF">D0Z08_25845</name>
</gene>
<comment type="caution">
    <text evidence="5">The sequence shown here is derived from an EMBL/GenBank/DDBJ whole genome shotgun (WGS) entry which is preliminary data.</text>
</comment>
<sequence>MGGRLVGREPVLALAAGALDDALAGAGRLLLVAGDPGIGKTALAREVGAIARTRGARVVWASCPPGGGAPAYWPWTQVLRPLGDRTRRAAVLLGGSAPDDATARFELHESVIEALGELAGDAGAVVVLDDLQWADQPSLELLDAASRQIGAHRLLVLGTYRDLEAPATLDRLAANAEGITLGGLDSAAVSGLVTTITGTAVPGADADQLRSRTAGNPLFVRELARLLVARGTGTTDRSALPATVADTLRQRLTGLTTPCRDLLATVAIADTADIALLADAARLPREEVADLLTEARMARVLVEAEQDRPFVHDLYRETVLADLSPDDRRRRHGAVAAAWIRCSAGDGRAPAARIAAHLAAALPRPAAGEAVPGAELAVDWLTRAAAEATARLGHEEAVRLYRRALALTDRADPALLLALADAELRAGDPAARDTYVAAAQAARDVDDRGALTAAALGLHEVGARGDHDAQVRLLEEAVGLARHGTSERALLLAALARELRHAGGPATRWQETAQQAVRTARELDTPRVLATCLLALHDALWTPGTADARLLVIDDMAGAAAAAGDDELTAQARVLRAACLLEKNDRRGLVELAQYCQQVEDLGHARGRWEALSRKATLGLVTGSVEEAVSSSVAALELGLRIGVPDAAGVHGTQRWPLSLFAGDRMAMLDTMTEIDLIPMRDAFTAAALRTEGDAEHARRIALTLSLDVLLVEKYDLEFDALAAEALAAGGRNPETERCYDHLLPYAGTNVVVGGCASFWGPVDLYLGHLAVALGDPDGARDHYAAAAAMSAALGCPRWQGFATGLRDSIGPAAPDLPRFVRSGEVWTLSWQGRVGHVPDSKGVRDLAHLLGCSGQEVAATELMGHRPVAGADPVLDDVAKAAFRRRLVDLDAEIADAEADHDDFRAERARDERSALVEALAAAVGLGGRDRRLGDDAERARKAVTARIRDAVRRISEVHPDLAAHLDETVQTGSWCVYRPG</sequence>
<dbReference type="Pfam" id="PF13191">
    <property type="entry name" value="AAA_16"/>
    <property type="match status" value="1"/>
</dbReference>
<feature type="coiled-coil region" evidence="3">
    <location>
        <begin position="881"/>
        <end position="908"/>
    </location>
</feature>
<evidence type="ECO:0000256" key="2">
    <source>
        <dbReference type="ARBA" id="ARBA00022840"/>
    </source>
</evidence>
<dbReference type="Proteomes" id="UP000283644">
    <property type="component" value="Unassembled WGS sequence"/>
</dbReference>
<evidence type="ECO:0000256" key="3">
    <source>
        <dbReference type="SAM" id="Coils"/>
    </source>
</evidence>
<keyword evidence="3" id="KW-0175">Coiled coil</keyword>
<dbReference type="PANTHER" id="PTHR16305:SF35">
    <property type="entry name" value="TRANSCRIPTIONAL ACTIVATOR DOMAIN"/>
    <property type="match status" value="1"/>
</dbReference>
<protein>
    <recommendedName>
        <fullName evidence="4">Orc1-like AAA ATPase domain-containing protein</fullName>
    </recommendedName>
</protein>
<evidence type="ECO:0000313" key="5">
    <source>
        <dbReference type="EMBL" id="RHW24145.1"/>
    </source>
</evidence>
<dbReference type="GO" id="GO:0005524">
    <property type="term" value="F:ATP binding"/>
    <property type="evidence" value="ECO:0007669"/>
    <property type="project" value="UniProtKB-KW"/>
</dbReference>
<proteinExistence type="predicted"/>
<dbReference type="SUPFAM" id="SSF52540">
    <property type="entry name" value="P-loop containing nucleoside triphosphate hydrolases"/>
    <property type="match status" value="1"/>
</dbReference>
<keyword evidence="2" id="KW-0067">ATP-binding</keyword>
<dbReference type="GO" id="GO:0005737">
    <property type="term" value="C:cytoplasm"/>
    <property type="evidence" value="ECO:0007669"/>
    <property type="project" value="TreeGrafter"/>
</dbReference>